<keyword evidence="1" id="KW-0732">Signal</keyword>
<dbReference type="STRING" id="477680.SAMN05421788_102213"/>
<reference evidence="3" key="1">
    <citation type="submission" date="2017-01" db="EMBL/GenBank/DDBJ databases">
        <authorList>
            <person name="Varghese N."/>
            <person name="Submissions S."/>
        </authorList>
    </citation>
    <scope>NUCLEOTIDE SEQUENCE [LARGE SCALE GENOMIC DNA]</scope>
    <source>
        <strain evidence="3">DSM 21054</strain>
    </source>
</reference>
<feature type="signal peptide" evidence="1">
    <location>
        <begin position="1"/>
        <end position="28"/>
    </location>
</feature>
<dbReference type="NCBIfam" id="TIGR03519">
    <property type="entry name" value="T9SS_PorP_fam"/>
    <property type="match status" value="1"/>
</dbReference>
<accession>A0A1N7N6M5</accession>
<dbReference type="AlphaFoldDB" id="A0A1N7N6M5"/>
<feature type="chain" id="PRO_5012591348" evidence="1">
    <location>
        <begin position="29"/>
        <end position="340"/>
    </location>
</feature>
<protein>
    <submittedName>
        <fullName evidence="2">Type IX secretion system membrane protein, PorP/SprF family</fullName>
    </submittedName>
</protein>
<evidence type="ECO:0000313" key="3">
    <source>
        <dbReference type="Proteomes" id="UP000186917"/>
    </source>
</evidence>
<sequence length="340" mass="36661">MNPKLTGRLCTIASVVLLSFLFPGRMHAQVDPHFTQYYVHPSWLNPALTGAFDGAYRASAIYRNQWSNVSSPFSTIGASLDFTTPKNLNLGVNLLGQRAGNGGYGYTTGYANAAYTGVRWGAMQQHRVVLALQAGLIQRKFNPSKLTFGDQWNPVTGGNTNVSAEVFGRTSYTTFDAGAGALYFDATPGKKANVFGGFSVSHLTQPADRFASNDGTAKVPVRYIIHAGVRLYMSETVALTPNALYLRQGNATETMLGAYAQLKATASTSLLLGANYRWKDAVAIQAGLNYDNMLISAAYDINTSGLGKMARGASSFEISLAFTAKQKVKTPEVEFVCPRL</sequence>
<name>A0A1N7N6M5_9BACT</name>
<dbReference type="RefSeq" id="WP_076377810.1">
    <property type="nucleotide sequence ID" value="NZ_AP017422.1"/>
</dbReference>
<dbReference type="Pfam" id="PF11751">
    <property type="entry name" value="PorP_SprF"/>
    <property type="match status" value="1"/>
</dbReference>
<organism evidence="2 3">
    <name type="scientific">Filimonas lacunae</name>
    <dbReference type="NCBI Taxonomy" id="477680"/>
    <lineage>
        <taxon>Bacteria</taxon>
        <taxon>Pseudomonadati</taxon>
        <taxon>Bacteroidota</taxon>
        <taxon>Chitinophagia</taxon>
        <taxon>Chitinophagales</taxon>
        <taxon>Chitinophagaceae</taxon>
        <taxon>Filimonas</taxon>
    </lineage>
</organism>
<dbReference type="OrthoDB" id="1186563at2"/>
<dbReference type="EMBL" id="FTOR01000002">
    <property type="protein sequence ID" value="SIS94063.1"/>
    <property type="molecule type" value="Genomic_DNA"/>
</dbReference>
<dbReference type="Proteomes" id="UP000186917">
    <property type="component" value="Unassembled WGS sequence"/>
</dbReference>
<proteinExistence type="predicted"/>
<gene>
    <name evidence="2" type="ORF">SAMN05421788_102213</name>
</gene>
<evidence type="ECO:0000256" key="1">
    <source>
        <dbReference type="SAM" id="SignalP"/>
    </source>
</evidence>
<keyword evidence="3" id="KW-1185">Reference proteome</keyword>
<evidence type="ECO:0000313" key="2">
    <source>
        <dbReference type="EMBL" id="SIS94063.1"/>
    </source>
</evidence>
<dbReference type="InterPro" id="IPR019861">
    <property type="entry name" value="PorP/SprF_Bacteroidetes"/>
</dbReference>